<dbReference type="PANTHER" id="PTHR13817">
    <property type="entry name" value="TITIN"/>
    <property type="match status" value="1"/>
</dbReference>
<feature type="domain" description="Fibronectin type-III" evidence="3">
    <location>
        <begin position="153"/>
        <end position="241"/>
    </location>
</feature>
<dbReference type="PROSITE" id="PS50853">
    <property type="entry name" value="FN3"/>
    <property type="match status" value="1"/>
</dbReference>
<evidence type="ECO:0000313" key="4">
    <source>
        <dbReference type="EMBL" id="QMV40241.1"/>
    </source>
</evidence>
<dbReference type="AlphaFoldDB" id="A0A7G5BTF7"/>
<dbReference type="GO" id="GO:0000272">
    <property type="term" value="P:polysaccharide catabolic process"/>
    <property type="evidence" value="ECO:0007669"/>
    <property type="project" value="InterPro"/>
</dbReference>
<dbReference type="SUPFAM" id="SSF49265">
    <property type="entry name" value="Fibronectin type III"/>
    <property type="match status" value="1"/>
</dbReference>
<keyword evidence="1" id="KW-0677">Repeat</keyword>
<feature type="chain" id="PRO_5028960531" description="Fibronectin type-III domain-containing protein" evidence="2">
    <location>
        <begin position="25"/>
        <end position="440"/>
    </location>
</feature>
<dbReference type="SUPFAM" id="SSF49384">
    <property type="entry name" value="Carbohydrate-binding domain"/>
    <property type="match status" value="1"/>
</dbReference>
<dbReference type="PANTHER" id="PTHR13817:SF73">
    <property type="entry name" value="FIBRONECTIN TYPE-III DOMAIN-CONTAINING PROTEIN"/>
    <property type="match status" value="1"/>
</dbReference>
<dbReference type="InterPro" id="IPR002102">
    <property type="entry name" value="Cohesin_dom"/>
</dbReference>
<evidence type="ECO:0000256" key="1">
    <source>
        <dbReference type="ARBA" id="ARBA00022737"/>
    </source>
</evidence>
<gene>
    <name evidence="4" type="ORF">FPL14_02770</name>
</gene>
<feature type="signal peptide" evidence="2">
    <location>
        <begin position="1"/>
        <end position="24"/>
    </location>
</feature>
<dbReference type="KEGG" id="cchl:FPL14_02770"/>
<dbReference type="InterPro" id="IPR003961">
    <property type="entry name" value="FN3_dom"/>
</dbReference>
<dbReference type="Gene3D" id="2.60.40.680">
    <property type="match status" value="1"/>
</dbReference>
<accession>A0A7G5BTF7</accession>
<evidence type="ECO:0000313" key="5">
    <source>
        <dbReference type="Proteomes" id="UP000515679"/>
    </source>
</evidence>
<dbReference type="InterPro" id="IPR050964">
    <property type="entry name" value="Striated_Muscle_Regulatory"/>
</dbReference>
<dbReference type="InterPro" id="IPR013783">
    <property type="entry name" value="Ig-like_fold"/>
</dbReference>
<dbReference type="GO" id="GO:0030246">
    <property type="term" value="F:carbohydrate binding"/>
    <property type="evidence" value="ECO:0007669"/>
    <property type="project" value="InterPro"/>
</dbReference>
<dbReference type="SMART" id="SM00060">
    <property type="entry name" value="FN3"/>
    <property type="match status" value="1"/>
</dbReference>
<dbReference type="Gene3D" id="2.60.40.10">
    <property type="entry name" value="Immunoglobulins"/>
    <property type="match status" value="1"/>
</dbReference>
<evidence type="ECO:0000259" key="3">
    <source>
        <dbReference type="PROSITE" id="PS50853"/>
    </source>
</evidence>
<dbReference type="CDD" id="cd08547">
    <property type="entry name" value="Type_II_cohesin"/>
    <property type="match status" value="1"/>
</dbReference>
<dbReference type="RefSeq" id="WP_182301596.1">
    <property type="nucleotide sequence ID" value="NZ_CP041969.1"/>
</dbReference>
<keyword evidence="5" id="KW-1185">Reference proteome</keyword>
<dbReference type="Pfam" id="PF00041">
    <property type="entry name" value="fn3"/>
    <property type="match status" value="1"/>
</dbReference>
<organism evidence="4 5">
    <name type="scientific">Cohnella cholangitidis</name>
    <dbReference type="NCBI Taxonomy" id="2598458"/>
    <lineage>
        <taxon>Bacteria</taxon>
        <taxon>Bacillati</taxon>
        <taxon>Bacillota</taxon>
        <taxon>Bacilli</taxon>
        <taxon>Bacillales</taxon>
        <taxon>Paenibacillaceae</taxon>
        <taxon>Cohnella</taxon>
    </lineage>
</organism>
<dbReference type="CDD" id="cd00063">
    <property type="entry name" value="FN3"/>
    <property type="match status" value="1"/>
</dbReference>
<name>A0A7G5BTF7_9BACL</name>
<dbReference type="EMBL" id="CP041969">
    <property type="protein sequence ID" value="QMV40241.1"/>
    <property type="molecule type" value="Genomic_DNA"/>
</dbReference>
<proteinExistence type="predicted"/>
<protein>
    <recommendedName>
        <fullName evidence="3">Fibronectin type-III domain-containing protein</fullName>
    </recommendedName>
</protein>
<dbReference type="InterPro" id="IPR008965">
    <property type="entry name" value="CBM2/CBM3_carb-bd_dom_sf"/>
</dbReference>
<dbReference type="InterPro" id="IPR036116">
    <property type="entry name" value="FN3_sf"/>
</dbReference>
<sequence>MKKVLGALLSIALFVGLLSPSAFAAHPSPNILPNKLYGVNDTVDSPLTTEYNYAFKGNIVDDDDSTYDLYRSHRIYIDLNSTFDVRTIKYNSQESGEMSFYDVEGNKIGNTYNFDAHDTSYKSVNYPQVRYVSFYSSAVYSNEIFVSAISSSVPAAPTGLTATSGDKQAVLNWTPSSDSDVSGYKIYKDGNYLATVTSPLTTYTATGLTNGTTYAFQVTAINASGNESPKSNAVQVTPQPSSAALDVVIDKDKIKVGEQFTSDILLKNVSNIYAEDFKINYDSTLLNYVGFEEVPGYKIYNQPTDENGTLRFIVASQGEQYGINGEQVFLKLKFSGKAKGTAKVDALECRIADTEDEYDLEGSSCLEDTIVIEGNKDVNRTGEYTLVDLAIDGFYYGKLAADTDHSKHDADQAGDEHINDDDLLFIVNEMLNNTNYPLNA</sequence>
<evidence type="ECO:0000256" key="2">
    <source>
        <dbReference type="SAM" id="SignalP"/>
    </source>
</evidence>
<dbReference type="Pfam" id="PF00963">
    <property type="entry name" value="Cohesin"/>
    <property type="match status" value="1"/>
</dbReference>
<reference evidence="4 5" key="1">
    <citation type="submission" date="2019-07" db="EMBL/GenBank/DDBJ databases">
        <authorList>
            <person name="Kim J.K."/>
            <person name="Cheong H.-M."/>
            <person name="Choi Y."/>
            <person name="Hwang K.J."/>
            <person name="Lee S."/>
            <person name="Choi C."/>
        </authorList>
    </citation>
    <scope>NUCLEOTIDE SEQUENCE [LARGE SCALE GENOMIC DNA]</scope>
    <source>
        <strain evidence="4 5">KS 22</strain>
    </source>
</reference>
<dbReference type="Proteomes" id="UP000515679">
    <property type="component" value="Chromosome"/>
</dbReference>
<keyword evidence="2" id="KW-0732">Signal</keyword>